<evidence type="ECO:0000313" key="6">
    <source>
        <dbReference type="Proteomes" id="UP000007014"/>
    </source>
</evidence>
<dbReference type="InterPro" id="IPR039301">
    <property type="entry name" value="Sip5/DA2"/>
</dbReference>
<keyword evidence="1" id="KW-0862">Zinc</keyword>
<feature type="compositionally biased region" description="Basic and acidic residues" evidence="3">
    <location>
        <begin position="281"/>
        <end position="290"/>
    </location>
</feature>
<evidence type="ECO:0000256" key="1">
    <source>
        <dbReference type="PROSITE-ProRule" id="PRU00175"/>
    </source>
</evidence>
<dbReference type="RefSeq" id="XP_005536812.1">
    <property type="nucleotide sequence ID" value="XM_005536755.1"/>
</dbReference>
<feature type="region of interest" description="Disordered" evidence="3">
    <location>
        <begin position="281"/>
        <end position="300"/>
    </location>
</feature>
<feature type="coiled-coil region" evidence="2">
    <location>
        <begin position="211"/>
        <end position="242"/>
    </location>
</feature>
<dbReference type="Proteomes" id="UP000007014">
    <property type="component" value="Chromosome 12"/>
</dbReference>
<dbReference type="OrthoDB" id="21471at2759"/>
<evidence type="ECO:0000259" key="4">
    <source>
        <dbReference type="PROSITE" id="PS50089"/>
    </source>
</evidence>
<proteinExistence type="predicted"/>
<dbReference type="AlphaFoldDB" id="M1USU0"/>
<organism evidence="5 6">
    <name type="scientific">Cyanidioschyzon merolae (strain NIES-3377 / 10D)</name>
    <name type="common">Unicellular red alga</name>
    <dbReference type="NCBI Taxonomy" id="280699"/>
    <lineage>
        <taxon>Eukaryota</taxon>
        <taxon>Rhodophyta</taxon>
        <taxon>Bangiophyceae</taxon>
        <taxon>Cyanidiales</taxon>
        <taxon>Cyanidiaceae</taxon>
        <taxon>Cyanidioschyzon</taxon>
    </lineage>
</organism>
<feature type="region of interest" description="Disordered" evidence="3">
    <location>
        <begin position="400"/>
        <end position="432"/>
    </location>
</feature>
<accession>M1USU0</accession>
<dbReference type="Gene3D" id="3.30.40.10">
    <property type="entry name" value="Zinc/RING finger domain, C3HC4 (zinc finger)"/>
    <property type="match status" value="1"/>
</dbReference>
<reference evidence="5 6" key="1">
    <citation type="journal article" date="2004" name="Nature">
        <title>Genome sequence of the ultrasmall unicellular red alga Cyanidioschyzon merolae 10D.</title>
        <authorList>
            <person name="Matsuzaki M."/>
            <person name="Misumi O."/>
            <person name="Shin-i T."/>
            <person name="Maruyama S."/>
            <person name="Takahara M."/>
            <person name="Miyagishima S."/>
            <person name="Mori T."/>
            <person name="Nishida K."/>
            <person name="Yagisawa F."/>
            <person name="Nishida K."/>
            <person name="Yoshida Y."/>
            <person name="Nishimura Y."/>
            <person name="Nakao S."/>
            <person name="Kobayashi T."/>
            <person name="Momoyama Y."/>
            <person name="Higashiyama T."/>
            <person name="Minoda A."/>
            <person name="Sano M."/>
            <person name="Nomoto H."/>
            <person name="Oishi K."/>
            <person name="Hayashi H."/>
            <person name="Ohta F."/>
            <person name="Nishizaka S."/>
            <person name="Haga S."/>
            <person name="Miura S."/>
            <person name="Morishita T."/>
            <person name="Kabeya Y."/>
            <person name="Terasawa K."/>
            <person name="Suzuki Y."/>
            <person name="Ishii Y."/>
            <person name="Asakawa S."/>
            <person name="Takano H."/>
            <person name="Ohta N."/>
            <person name="Kuroiwa H."/>
            <person name="Tanaka K."/>
            <person name="Shimizu N."/>
            <person name="Sugano S."/>
            <person name="Sato N."/>
            <person name="Nozaki H."/>
            <person name="Ogasawara N."/>
            <person name="Kohara Y."/>
            <person name="Kuroiwa T."/>
        </authorList>
    </citation>
    <scope>NUCLEOTIDE SEQUENCE [LARGE SCALE GENOMIC DNA]</scope>
    <source>
        <strain evidence="5 6">10D</strain>
    </source>
</reference>
<dbReference type="PROSITE" id="PS50089">
    <property type="entry name" value="ZF_RING_2"/>
    <property type="match status" value="1"/>
</dbReference>
<dbReference type="HOGENOM" id="CLU_475198_0_0_1"/>
<dbReference type="EMBL" id="AP006494">
    <property type="protein sequence ID" value="BAM80776.1"/>
    <property type="molecule type" value="Genomic_DNA"/>
</dbReference>
<keyword evidence="1" id="KW-0479">Metal-binding</keyword>
<feature type="domain" description="RING-type" evidence="4">
    <location>
        <begin position="148"/>
        <end position="194"/>
    </location>
</feature>
<dbReference type="GeneID" id="16994573"/>
<dbReference type="GO" id="GO:0005737">
    <property type="term" value="C:cytoplasm"/>
    <property type="evidence" value="ECO:0007669"/>
    <property type="project" value="TreeGrafter"/>
</dbReference>
<gene>
    <name evidence="5" type="ORF">CYME_CML176C</name>
</gene>
<dbReference type="PANTHER" id="PTHR31315">
    <property type="entry name" value="PROTEIN SIP5"/>
    <property type="match status" value="1"/>
</dbReference>
<evidence type="ECO:0000256" key="3">
    <source>
        <dbReference type="SAM" id="MobiDB-lite"/>
    </source>
</evidence>
<dbReference type="PANTHER" id="PTHR31315:SF1">
    <property type="entry name" value="PROTEIN SIP5"/>
    <property type="match status" value="1"/>
</dbReference>
<evidence type="ECO:0000313" key="5">
    <source>
        <dbReference type="EMBL" id="BAM80776.1"/>
    </source>
</evidence>
<protein>
    <recommendedName>
        <fullName evidence="4">RING-type domain-containing protein</fullName>
    </recommendedName>
</protein>
<sequence length="574" mass="64502">MGNVGSSARQRRRTAAGILAGSHESQATVCGSLFAACLGLETRSSLGHSPGQECGAGSSTPRFADGTKIERRLVGKFTSPTGLYSRELWDERKVRRLILHNRLAPRFPGAEFPVRVVVEDGVKRINMEGKGLCPEYIQHEMVSALEECPICFLYYPCLNTTLCCHRGICTECFLQLRPQRVVAHTTTSSCPFCKHELMEIVFHGARSEKEMDQLYEEESRVREAMEQARARQEAEAAERRLELRRMRVEHCISTLRAVVAAAVHERFAQWLNFGGDSLHEASRPQSDADWRASLPEPPEDLQDFMNISTARKKICTSLRRTKSSPVITSRTGISDHIEHSYERHLALAQAHGWRGKDPLHNRTGTFKSEQPRGEPNSETQPATCNHSELQILPLETVPNQYTSSRRPSLSSPGVYASSSLNTVPDSSRAQDSDVLTQQMRRFAPDASPGQVAISTDPERWNYKRRRSARCVSVSSSAELLLTVNLMCHNTSESGATGRNRRNEQSDTCELPASAFLRRWTGSSRDLYFAWEQEELALLHDMEARGLLDWAEETDITYEELLLIEAIRRSLLGNT</sequence>
<dbReference type="KEGG" id="cme:CYME_CML176C"/>
<evidence type="ECO:0000256" key="2">
    <source>
        <dbReference type="SAM" id="Coils"/>
    </source>
</evidence>
<dbReference type="GO" id="GO:0008270">
    <property type="term" value="F:zinc ion binding"/>
    <property type="evidence" value="ECO:0007669"/>
    <property type="project" value="UniProtKB-KW"/>
</dbReference>
<dbReference type="Gramene" id="CML176CT">
    <property type="protein sequence ID" value="CML176CT"/>
    <property type="gene ID" value="CML176C"/>
</dbReference>
<keyword evidence="2" id="KW-0175">Coiled coil</keyword>
<name>M1USU0_CYAM1</name>
<dbReference type="InterPro" id="IPR001841">
    <property type="entry name" value="Znf_RING"/>
</dbReference>
<dbReference type="InterPro" id="IPR013083">
    <property type="entry name" value="Znf_RING/FYVE/PHD"/>
</dbReference>
<dbReference type="STRING" id="280699.M1USU0"/>
<keyword evidence="1" id="KW-0863">Zinc-finger</keyword>
<feature type="region of interest" description="Disordered" evidence="3">
    <location>
        <begin position="353"/>
        <end position="384"/>
    </location>
</feature>
<keyword evidence="6" id="KW-1185">Reference proteome</keyword>
<reference evidence="5 6" key="2">
    <citation type="journal article" date="2007" name="BMC Biol.">
        <title>A 100%-complete sequence reveals unusually simple genomic features in the hot-spring red alga Cyanidioschyzon merolae.</title>
        <authorList>
            <person name="Nozaki H."/>
            <person name="Takano H."/>
            <person name="Misumi O."/>
            <person name="Terasawa K."/>
            <person name="Matsuzaki M."/>
            <person name="Maruyama S."/>
            <person name="Nishida K."/>
            <person name="Yagisawa F."/>
            <person name="Yoshida Y."/>
            <person name="Fujiwara T."/>
            <person name="Takio S."/>
            <person name="Tamura K."/>
            <person name="Chung S.J."/>
            <person name="Nakamura S."/>
            <person name="Kuroiwa H."/>
            <person name="Tanaka K."/>
            <person name="Sato N."/>
            <person name="Kuroiwa T."/>
        </authorList>
    </citation>
    <scope>NUCLEOTIDE SEQUENCE [LARGE SCALE GENOMIC DNA]</scope>
    <source>
        <strain evidence="5 6">10D</strain>
    </source>
</reference>
<dbReference type="eggNOG" id="KOG2789">
    <property type="taxonomic scope" value="Eukaryota"/>
</dbReference>